<organism evidence="1 2">
    <name type="scientific">Mesoplasma florum</name>
    <name type="common">Acholeplasma florum</name>
    <dbReference type="NCBI Taxonomy" id="2151"/>
    <lineage>
        <taxon>Bacteria</taxon>
        <taxon>Bacillati</taxon>
        <taxon>Mycoplasmatota</taxon>
        <taxon>Mollicutes</taxon>
        <taxon>Entomoplasmatales</taxon>
        <taxon>Entomoplasmataceae</taxon>
        <taxon>Mesoplasma</taxon>
    </lineage>
</organism>
<name>A0A2R3P7S4_MESFO</name>
<evidence type="ECO:0000313" key="2">
    <source>
        <dbReference type="Proteomes" id="UP000239216"/>
    </source>
</evidence>
<gene>
    <name evidence="1" type="ORF">CG003_02570</name>
</gene>
<accession>A0A2R3P7S4</accession>
<reference evidence="1 2" key="1">
    <citation type="submission" date="2017-07" db="EMBL/GenBank/DDBJ databases">
        <title>Comparative genomic analysis of Mesoplasma florum.</title>
        <authorList>
            <person name="Baby V."/>
            <person name="Lachance J.-C."/>
            <person name="Gagnon J."/>
            <person name="Lucier J.-F."/>
            <person name="Matteau D."/>
            <person name="Knight T.F."/>
            <person name="Rodrigue S."/>
        </authorList>
    </citation>
    <scope>NUCLEOTIDE SEQUENCE [LARGE SCALE GENOMIC DNA]</scope>
    <source>
        <strain evidence="1 2">CnuA-2</strain>
    </source>
</reference>
<protein>
    <submittedName>
        <fullName evidence="1">Uncharacterized protein</fullName>
    </submittedName>
</protein>
<proteinExistence type="predicted"/>
<dbReference type="EMBL" id="CP022513">
    <property type="protein sequence ID" value="AVN64534.1"/>
    <property type="molecule type" value="Genomic_DNA"/>
</dbReference>
<dbReference type="Proteomes" id="UP000239216">
    <property type="component" value="Chromosome"/>
</dbReference>
<evidence type="ECO:0000313" key="1">
    <source>
        <dbReference type="EMBL" id="AVN64534.1"/>
    </source>
</evidence>
<dbReference type="AlphaFoldDB" id="A0A2R3P7S4"/>
<sequence>MHYIDIDWNLINIWENKKIIKSEKSIVLRDLTSEEMINYGQSAIEEMSKPINVIAINCIENRKINSIKDFNIRLKKILDDNEINEYKFVDRYNANELIEFNKIDELDFLKEISDDNNYYVELRNDEIVVFDNIKNKVNTIKKGMLYIQNAINSIFYLNHNATLNTKKTLELICELNKNNYINEVICRSYDDGKDQTIKIESIDIFKNIFNEIFSDIKNLTHNSQNIKYDKKFKEVFSFVS</sequence>
<dbReference type="RefSeq" id="WP_029511672.1">
    <property type="nucleotide sequence ID" value="NZ_CP022513.1"/>
</dbReference>